<comment type="caution">
    <text evidence="1">The sequence shown here is derived from an EMBL/GenBank/DDBJ whole genome shotgun (WGS) entry which is preliminary data.</text>
</comment>
<reference evidence="1 2" key="1">
    <citation type="journal article" date="2012" name="J. Bacteriol.">
        <title>Genome Sequence of the Protease-Producing Bacterium Rheinheimera nanhaiensis E407-8T, Isolated from Deep-Sea Sediment of the South China Sea.</title>
        <authorList>
            <person name="Zhang X.-Y."/>
            <person name="Zhang Y.-J."/>
            <person name="Qin Q.-L."/>
            <person name="Xie B.-B."/>
            <person name="Chen X.-L."/>
            <person name="Zhou B.-C."/>
            <person name="Zhang Y.-Z."/>
        </authorList>
    </citation>
    <scope>NUCLEOTIDE SEQUENCE [LARGE SCALE GENOMIC DNA]</scope>
    <source>
        <strain evidence="1 2">E407-8</strain>
    </source>
</reference>
<dbReference type="Proteomes" id="UP000004374">
    <property type="component" value="Unassembled WGS sequence"/>
</dbReference>
<accession>I1DXV2</accession>
<proteinExistence type="predicted"/>
<keyword evidence="2" id="KW-1185">Reference proteome</keyword>
<dbReference type="STRING" id="562729.RNAN_1868"/>
<dbReference type="Pfam" id="PF12048">
    <property type="entry name" value="DUF3530"/>
    <property type="match status" value="2"/>
</dbReference>
<name>I1DXV2_9GAMM</name>
<dbReference type="RefSeq" id="WP_008220984.1">
    <property type="nucleotide sequence ID" value="NZ_BAFK01000009.1"/>
</dbReference>
<gene>
    <name evidence="1" type="ORF">RNAN_1868</name>
</gene>
<sequence length="262" mass="29358">MMRLITWLLMQGVMQAVMLAVILVLRPVMAIEQNHLTDLQRQLPAEELLQLSAQQENFLVLQRDTLTSYTKGTAILIPDSSEHPASPKHIDHLRQQLPLHGWHTLALIPPQLNTPLVDQNQTDYHQQMLSRLQAVQQQALKQPGSIIIIAQGNSAAVVNRLLADGQLAEPVAFVMLGAYLSDPQLNRRIADALAQQQVATLELAHQFDNPRVAQQLLRRQQLANKALKAVYRQRQLSGSAYHADVQVWVLKEIVGWLGSMGL</sequence>
<evidence type="ECO:0000313" key="1">
    <source>
        <dbReference type="EMBL" id="GAB58880.1"/>
    </source>
</evidence>
<evidence type="ECO:0008006" key="3">
    <source>
        <dbReference type="Google" id="ProtNLM"/>
    </source>
</evidence>
<organism evidence="1 2">
    <name type="scientific">Rheinheimera nanhaiensis E407-8</name>
    <dbReference type="NCBI Taxonomy" id="562729"/>
    <lineage>
        <taxon>Bacteria</taxon>
        <taxon>Pseudomonadati</taxon>
        <taxon>Pseudomonadota</taxon>
        <taxon>Gammaproteobacteria</taxon>
        <taxon>Chromatiales</taxon>
        <taxon>Chromatiaceae</taxon>
        <taxon>Rheinheimera</taxon>
    </lineage>
</organism>
<dbReference type="OrthoDB" id="9776279at2"/>
<protein>
    <recommendedName>
        <fullName evidence="3">DUF3530 family protein</fullName>
    </recommendedName>
</protein>
<dbReference type="InterPro" id="IPR022529">
    <property type="entry name" value="DUF3530"/>
</dbReference>
<evidence type="ECO:0000313" key="2">
    <source>
        <dbReference type="Proteomes" id="UP000004374"/>
    </source>
</evidence>
<dbReference type="AlphaFoldDB" id="I1DXV2"/>
<dbReference type="EMBL" id="BAFK01000009">
    <property type="protein sequence ID" value="GAB58880.1"/>
    <property type="molecule type" value="Genomic_DNA"/>
</dbReference>